<reference evidence="11" key="2">
    <citation type="journal article" date="2013" name="G3 (Bethesda)">
        <title>Genomes of Ashbya fungi isolated from insects reveal four mating-type loci, numerous translocations, lack of transposons, and distinct gene duplications.</title>
        <authorList>
            <person name="Dietrich F.S."/>
            <person name="Voegeli S."/>
            <person name="Kuo S."/>
            <person name="Philippsen P."/>
        </authorList>
    </citation>
    <scope>GENOME REANNOTATION</scope>
    <source>
        <strain evidence="11">ATCC 10895 / CBS 109.51 / FGSC 9923 / NRRL Y-1056</strain>
    </source>
</reference>
<dbReference type="eggNOG" id="KOG3330">
    <property type="taxonomic scope" value="Eukaryota"/>
</dbReference>
<dbReference type="Pfam" id="PF04051">
    <property type="entry name" value="TRAPP"/>
    <property type="match status" value="1"/>
</dbReference>
<evidence type="ECO:0000256" key="3">
    <source>
        <dbReference type="ARBA" id="ARBA00006218"/>
    </source>
</evidence>
<keyword evidence="11" id="KW-1185">Reference proteome</keyword>
<dbReference type="STRING" id="284811.Q74ZA3"/>
<dbReference type="InterPro" id="IPR007194">
    <property type="entry name" value="TRAPP_component"/>
</dbReference>
<evidence type="ECO:0000256" key="6">
    <source>
        <dbReference type="ARBA" id="ARBA00022892"/>
    </source>
</evidence>
<evidence type="ECO:0000256" key="5">
    <source>
        <dbReference type="ARBA" id="ARBA00022824"/>
    </source>
</evidence>
<dbReference type="PANTHER" id="PTHR13048">
    <property type="entry name" value="TRAFFICKING PROTEIN PARTICLE COMPLEX SUBUNIT 3"/>
    <property type="match status" value="1"/>
</dbReference>
<evidence type="ECO:0000256" key="2">
    <source>
        <dbReference type="ARBA" id="ARBA00004240"/>
    </source>
</evidence>
<proteinExistence type="inferred from homology"/>
<feature type="region of interest" description="Disordered" evidence="9">
    <location>
        <begin position="1"/>
        <end position="21"/>
    </location>
</feature>
<dbReference type="HOGENOM" id="CLU_087110_0_0_1"/>
<dbReference type="GeneID" id="4623269"/>
<evidence type="ECO:0000256" key="7">
    <source>
        <dbReference type="ARBA" id="ARBA00023034"/>
    </source>
</evidence>
<dbReference type="GO" id="GO:0005783">
    <property type="term" value="C:endoplasmic reticulum"/>
    <property type="evidence" value="ECO:0007669"/>
    <property type="project" value="UniProtKB-SubCell"/>
</dbReference>
<comment type="subcellular location">
    <subcellularLocation>
        <location evidence="2">Endoplasmic reticulum</location>
    </subcellularLocation>
    <subcellularLocation>
        <location evidence="1 8">Golgi apparatus</location>
        <location evidence="1 8">cis-Golgi network</location>
    </subcellularLocation>
</comment>
<dbReference type="OrthoDB" id="10262857at2759"/>
<keyword evidence="6 8" id="KW-0931">ER-Golgi transport</keyword>
<organism evidence="10 11">
    <name type="scientific">Eremothecium gossypii (strain ATCC 10895 / CBS 109.51 / FGSC 9923 / NRRL Y-1056)</name>
    <name type="common">Yeast</name>
    <name type="synonym">Ashbya gossypii</name>
    <dbReference type="NCBI Taxonomy" id="284811"/>
    <lineage>
        <taxon>Eukaryota</taxon>
        <taxon>Fungi</taxon>
        <taxon>Dikarya</taxon>
        <taxon>Ascomycota</taxon>
        <taxon>Saccharomycotina</taxon>
        <taxon>Saccharomycetes</taxon>
        <taxon>Saccharomycetales</taxon>
        <taxon>Saccharomycetaceae</taxon>
        <taxon>Eremothecium</taxon>
    </lineage>
</organism>
<dbReference type="EMBL" id="AE016820">
    <property type="protein sequence ID" value="AAS54790.2"/>
    <property type="molecule type" value="Genomic_DNA"/>
</dbReference>
<dbReference type="PIRSF" id="PIRSF018293">
    <property type="entry name" value="TRAPP_I_complex_Bet3"/>
    <property type="match status" value="1"/>
</dbReference>
<dbReference type="InterPro" id="IPR016721">
    <property type="entry name" value="Bet3"/>
</dbReference>
<reference evidence="10 11" key="1">
    <citation type="journal article" date="2004" name="Science">
        <title>The Ashbya gossypii genome as a tool for mapping the ancient Saccharomyces cerevisiae genome.</title>
        <authorList>
            <person name="Dietrich F.S."/>
            <person name="Voegeli S."/>
            <person name="Brachat S."/>
            <person name="Lerch A."/>
            <person name="Gates K."/>
            <person name="Steiner S."/>
            <person name="Mohr C."/>
            <person name="Pohlmann R."/>
            <person name="Luedi P."/>
            <person name="Choi S."/>
            <person name="Wing R.A."/>
            <person name="Flavier A."/>
            <person name="Gaffney T.D."/>
            <person name="Philippsen P."/>
        </authorList>
    </citation>
    <scope>NUCLEOTIDE SEQUENCE [LARGE SCALE GENOMIC DNA]</scope>
    <source>
        <strain evidence="11">ATCC 10895 / CBS 109.51 / FGSC 9923 / NRRL Y-1056</strain>
    </source>
</reference>
<protein>
    <recommendedName>
        <fullName evidence="8">Trafficking protein particle complex subunit BET3</fullName>
    </recommendedName>
</protein>
<sequence length="208" mass="22911">MNTATASAGTTQGPPGGGSTPAKSLKAFGEAIWKTKTAKINAELFTLTYGSVVSQLCSDYGRDFTKVNDQLYSMGRSIGVRLIEDFVARAALPRCENMVHTSEVISKVAFKVFLNITPQVANWNAARDTFSLLIDENPLSDFVELPMDAMKELWYSNILCGVLKGALEMVQLDCQVWFVSDVLRGDPHTEMKIKLNRILKEEIPAGED</sequence>
<dbReference type="GO" id="GO:0006891">
    <property type="term" value="P:intra-Golgi vesicle-mediated transport"/>
    <property type="evidence" value="ECO:0000318"/>
    <property type="project" value="GO_Central"/>
</dbReference>
<keyword evidence="5" id="KW-0256">Endoplasmic reticulum</keyword>
<gene>
    <name evidence="10" type="ORF">AGOS_AGR300W</name>
</gene>
<dbReference type="Proteomes" id="UP000000591">
    <property type="component" value="Chromosome VII"/>
</dbReference>
<feature type="compositionally biased region" description="Low complexity" evidence="9">
    <location>
        <begin position="1"/>
        <end position="13"/>
    </location>
</feature>
<evidence type="ECO:0000313" key="11">
    <source>
        <dbReference type="Proteomes" id="UP000000591"/>
    </source>
</evidence>
<keyword evidence="4 8" id="KW-0813">Transport</keyword>
<dbReference type="InParanoid" id="Q74ZA3"/>
<evidence type="ECO:0000256" key="9">
    <source>
        <dbReference type="SAM" id="MobiDB-lite"/>
    </source>
</evidence>
<accession>Q74ZA3</accession>
<dbReference type="InterPro" id="IPR024096">
    <property type="entry name" value="NO_sig/Golgi_transp_ligand-bd"/>
</dbReference>
<evidence type="ECO:0000256" key="4">
    <source>
        <dbReference type="ARBA" id="ARBA00022448"/>
    </source>
</evidence>
<dbReference type="GO" id="GO:0005829">
    <property type="term" value="C:cytosol"/>
    <property type="evidence" value="ECO:0000318"/>
    <property type="project" value="GO_Central"/>
</dbReference>
<dbReference type="KEGG" id="ago:AGOS_AGR300W"/>
<name>Q74ZA3_EREGS</name>
<dbReference type="FunFam" id="3.30.1380.20:FF:000001">
    <property type="entry name" value="Trafficking protein particle complex subunit BET3"/>
    <property type="match status" value="1"/>
</dbReference>
<dbReference type="SUPFAM" id="SSF111126">
    <property type="entry name" value="Ligand-binding domain in the NO signalling and Golgi transport"/>
    <property type="match status" value="1"/>
</dbReference>
<keyword evidence="7 8" id="KW-0333">Golgi apparatus</keyword>
<dbReference type="OMA" id="MVQMQVQ"/>
<dbReference type="FunCoup" id="Q74ZA3">
    <property type="interactions" value="1080"/>
</dbReference>
<dbReference type="AlphaFoldDB" id="Q74ZA3"/>
<evidence type="ECO:0000256" key="8">
    <source>
        <dbReference type="PIRNR" id="PIRNR018293"/>
    </source>
</evidence>
<dbReference type="Gene3D" id="3.30.1380.20">
    <property type="entry name" value="Trafficking protein particle complex subunit 3"/>
    <property type="match status" value="1"/>
</dbReference>
<dbReference type="GO" id="GO:0016236">
    <property type="term" value="P:macroautophagy"/>
    <property type="evidence" value="ECO:0007669"/>
    <property type="project" value="UniProtKB-ARBA"/>
</dbReference>
<evidence type="ECO:0000313" key="10">
    <source>
        <dbReference type="EMBL" id="AAS54790.2"/>
    </source>
</evidence>
<dbReference type="GO" id="GO:0006888">
    <property type="term" value="P:endoplasmic reticulum to Golgi vesicle-mediated transport"/>
    <property type="evidence" value="ECO:0000318"/>
    <property type="project" value="GO_Central"/>
</dbReference>
<dbReference type="CDD" id="cd14942">
    <property type="entry name" value="TRAPPC3_bet3"/>
    <property type="match status" value="1"/>
</dbReference>
<evidence type="ECO:0000256" key="1">
    <source>
        <dbReference type="ARBA" id="ARBA00004222"/>
    </source>
</evidence>
<comment type="similarity">
    <text evidence="3 8">Belongs to the TRAPP small subunits family. BET3 subfamily.</text>
</comment>
<dbReference type="GO" id="GO:0030008">
    <property type="term" value="C:TRAPP complex"/>
    <property type="evidence" value="ECO:0000318"/>
    <property type="project" value="GO_Central"/>
</dbReference>
<dbReference type="GO" id="GO:0033106">
    <property type="term" value="C:cis-Golgi network membrane"/>
    <property type="evidence" value="ECO:0000318"/>
    <property type="project" value="GO_Central"/>
</dbReference>
<dbReference type="RefSeq" id="NP_986966.2">
    <property type="nucleotide sequence ID" value="NM_212028.2"/>
</dbReference>